<keyword evidence="2" id="KW-0378">Hydrolase</keyword>
<dbReference type="SMART" id="SM00487">
    <property type="entry name" value="DEXDc"/>
    <property type="match status" value="1"/>
</dbReference>
<feature type="domain" description="DEAD-box RNA helicase Q" evidence="7">
    <location>
        <begin position="66"/>
        <end position="94"/>
    </location>
</feature>
<organism evidence="8 9">
    <name type="scientific">Streblomastix strix</name>
    <dbReference type="NCBI Taxonomy" id="222440"/>
    <lineage>
        <taxon>Eukaryota</taxon>
        <taxon>Metamonada</taxon>
        <taxon>Preaxostyla</taxon>
        <taxon>Oxymonadida</taxon>
        <taxon>Streblomastigidae</taxon>
        <taxon>Streblomastix</taxon>
    </lineage>
</organism>
<dbReference type="SUPFAM" id="SSF52540">
    <property type="entry name" value="P-loop containing nucleoside triphosphate hydrolases"/>
    <property type="match status" value="1"/>
</dbReference>
<feature type="domain" description="Helicase ATP-binding" evidence="6">
    <location>
        <begin position="97"/>
        <end position="249"/>
    </location>
</feature>
<accession>A0A5J4USP9</accession>
<keyword evidence="3 8" id="KW-0347">Helicase</keyword>
<dbReference type="GO" id="GO:0003724">
    <property type="term" value="F:RNA helicase activity"/>
    <property type="evidence" value="ECO:0007669"/>
    <property type="project" value="InterPro"/>
</dbReference>
<protein>
    <submittedName>
        <fullName evidence="8">Putative DEAD-box ATP-dependent RNA helicase 11</fullName>
    </submittedName>
</protein>
<comment type="caution">
    <text evidence="8">The sequence shown here is derived from an EMBL/GenBank/DDBJ whole genome shotgun (WGS) entry which is preliminary data.</text>
</comment>
<proteinExistence type="predicted"/>
<dbReference type="OrthoDB" id="196131at2759"/>
<evidence type="ECO:0000256" key="2">
    <source>
        <dbReference type="ARBA" id="ARBA00022801"/>
    </source>
</evidence>
<dbReference type="Proteomes" id="UP000324800">
    <property type="component" value="Unassembled WGS sequence"/>
</dbReference>
<dbReference type="AlphaFoldDB" id="A0A5J4USP9"/>
<sequence length="249" mass="28124">MNTAPNPTPKPKSDVYVPPYRRKQIQADDEEARRIFSNSVKSGINFDKYDDIKVQVSGNGKFEPIQSFQEINLGVVLNQNVKLAQYQKPTPIQKHALPIALSGRDLMACAQTGSGKTCAFLFPILYKLQQWKQDKSLTQRGARDVFAMPMALILAPTRELCIQIFDEATKFSFRLQLVVSVVYGGKNMQEQIRALKRSGCDLLVATPGRLIDHLEKGIIGMEKIQIFCLDEADRMLDMGFEEQIRKIVT</sequence>
<dbReference type="Pfam" id="PF00270">
    <property type="entry name" value="DEAD"/>
    <property type="match status" value="1"/>
</dbReference>
<dbReference type="GO" id="GO:0005524">
    <property type="term" value="F:ATP binding"/>
    <property type="evidence" value="ECO:0007669"/>
    <property type="project" value="UniProtKB-KW"/>
</dbReference>
<dbReference type="InterPro" id="IPR014001">
    <property type="entry name" value="Helicase_ATP-bd"/>
</dbReference>
<keyword evidence="4" id="KW-0067">ATP-binding</keyword>
<evidence type="ECO:0000313" key="8">
    <source>
        <dbReference type="EMBL" id="KAA6373438.1"/>
    </source>
</evidence>
<evidence type="ECO:0000256" key="1">
    <source>
        <dbReference type="ARBA" id="ARBA00022741"/>
    </source>
</evidence>
<dbReference type="Gene3D" id="3.40.50.300">
    <property type="entry name" value="P-loop containing nucleotide triphosphate hydrolases"/>
    <property type="match status" value="1"/>
</dbReference>
<dbReference type="InterPro" id="IPR011545">
    <property type="entry name" value="DEAD/DEAH_box_helicase_dom"/>
</dbReference>
<dbReference type="PROSITE" id="PS51192">
    <property type="entry name" value="HELICASE_ATP_BIND_1"/>
    <property type="match status" value="1"/>
</dbReference>
<dbReference type="EMBL" id="SNRW01012755">
    <property type="protein sequence ID" value="KAA6373438.1"/>
    <property type="molecule type" value="Genomic_DNA"/>
</dbReference>
<dbReference type="InterPro" id="IPR014014">
    <property type="entry name" value="RNA_helicase_DEAD_Q_motif"/>
</dbReference>
<keyword evidence="1" id="KW-0547">Nucleotide-binding</keyword>
<reference evidence="8 9" key="1">
    <citation type="submission" date="2019-03" db="EMBL/GenBank/DDBJ databases">
        <title>Single cell metagenomics reveals metabolic interactions within the superorganism composed of flagellate Streblomastix strix and complex community of Bacteroidetes bacteria on its surface.</title>
        <authorList>
            <person name="Treitli S.C."/>
            <person name="Kolisko M."/>
            <person name="Husnik F."/>
            <person name="Keeling P."/>
            <person name="Hampl V."/>
        </authorList>
    </citation>
    <scope>NUCLEOTIDE SEQUENCE [LARGE SCALE GENOMIC DNA]</scope>
    <source>
        <strain evidence="8">ST1C</strain>
    </source>
</reference>
<gene>
    <name evidence="8" type="ORF">EZS28_031035</name>
</gene>
<evidence type="ECO:0000259" key="7">
    <source>
        <dbReference type="PROSITE" id="PS51195"/>
    </source>
</evidence>
<evidence type="ECO:0000256" key="3">
    <source>
        <dbReference type="ARBA" id="ARBA00022806"/>
    </source>
</evidence>
<feature type="non-terminal residue" evidence="8">
    <location>
        <position position="249"/>
    </location>
</feature>
<evidence type="ECO:0000256" key="4">
    <source>
        <dbReference type="ARBA" id="ARBA00022840"/>
    </source>
</evidence>
<dbReference type="PROSITE" id="PS51195">
    <property type="entry name" value="Q_MOTIF"/>
    <property type="match status" value="1"/>
</dbReference>
<dbReference type="PANTHER" id="PTHR47958">
    <property type="entry name" value="ATP-DEPENDENT RNA HELICASE DBP3"/>
    <property type="match status" value="1"/>
</dbReference>
<dbReference type="GO" id="GO:0016787">
    <property type="term" value="F:hydrolase activity"/>
    <property type="evidence" value="ECO:0007669"/>
    <property type="project" value="UniProtKB-KW"/>
</dbReference>
<evidence type="ECO:0000259" key="6">
    <source>
        <dbReference type="PROSITE" id="PS51192"/>
    </source>
</evidence>
<name>A0A5J4USP9_9EUKA</name>
<dbReference type="GO" id="GO:0003676">
    <property type="term" value="F:nucleic acid binding"/>
    <property type="evidence" value="ECO:0007669"/>
    <property type="project" value="InterPro"/>
</dbReference>
<feature type="short sequence motif" description="Q motif" evidence="5">
    <location>
        <begin position="66"/>
        <end position="94"/>
    </location>
</feature>
<evidence type="ECO:0000256" key="5">
    <source>
        <dbReference type="PROSITE-ProRule" id="PRU00552"/>
    </source>
</evidence>
<dbReference type="InterPro" id="IPR027417">
    <property type="entry name" value="P-loop_NTPase"/>
</dbReference>
<evidence type="ECO:0000313" key="9">
    <source>
        <dbReference type="Proteomes" id="UP000324800"/>
    </source>
</evidence>